<name>R7TUP6_CAPTE</name>
<dbReference type="EMBL" id="KB308566">
    <property type="protein sequence ID" value="ELT97404.1"/>
    <property type="molecule type" value="Genomic_DNA"/>
</dbReference>
<dbReference type="PANTHER" id="PTHR11360:SF260">
    <property type="entry name" value="MFS DOMAIN-CONTAINING PROTEIN"/>
    <property type="match status" value="1"/>
</dbReference>
<dbReference type="EnsemblMetazoa" id="CapteT225236">
    <property type="protein sequence ID" value="CapteP225236"/>
    <property type="gene ID" value="CapteG225236"/>
</dbReference>
<evidence type="ECO:0000313" key="5">
    <source>
        <dbReference type="EMBL" id="ELT97404.1"/>
    </source>
</evidence>
<feature type="region of interest" description="Disordered" evidence="2">
    <location>
        <begin position="255"/>
        <end position="275"/>
    </location>
</feature>
<evidence type="ECO:0000256" key="1">
    <source>
        <dbReference type="ARBA" id="ARBA00004141"/>
    </source>
</evidence>
<dbReference type="InterPro" id="IPR036259">
    <property type="entry name" value="MFS_trans_sf"/>
</dbReference>
<dbReference type="Proteomes" id="UP000014760">
    <property type="component" value="Unassembled WGS sequence"/>
</dbReference>
<feature type="transmembrane region" description="Helical" evidence="3">
    <location>
        <begin position="475"/>
        <end position="494"/>
    </location>
</feature>
<reference evidence="6" key="3">
    <citation type="submission" date="2015-06" db="UniProtKB">
        <authorList>
            <consortium name="EnsemblMetazoa"/>
        </authorList>
    </citation>
    <scope>IDENTIFICATION</scope>
</reference>
<dbReference type="FunFam" id="1.20.1250.20:FF:000505">
    <property type="entry name" value="Predicted protein"/>
    <property type="match status" value="1"/>
</dbReference>
<dbReference type="HOGENOM" id="CLU_001265_59_2_1"/>
<feature type="transmembrane region" description="Helical" evidence="3">
    <location>
        <begin position="434"/>
        <end position="455"/>
    </location>
</feature>
<comment type="subcellular location">
    <subcellularLocation>
        <location evidence="1">Membrane</location>
        <topology evidence="1">Multi-pass membrane protein</topology>
    </subcellularLocation>
</comment>
<evidence type="ECO:0000313" key="7">
    <source>
        <dbReference type="Proteomes" id="UP000014760"/>
    </source>
</evidence>
<dbReference type="AlphaFoldDB" id="R7TUP6"/>
<dbReference type="Pfam" id="PF07690">
    <property type="entry name" value="MFS_1"/>
    <property type="match status" value="2"/>
</dbReference>
<dbReference type="InterPro" id="IPR050327">
    <property type="entry name" value="Proton-linked_MCT"/>
</dbReference>
<dbReference type="OrthoDB" id="410267at2759"/>
<keyword evidence="3" id="KW-0812">Transmembrane</keyword>
<feature type="transmembrane region" description="Helical" evidence="3">
    <location>
        <begin position="217"/>
        <end position="239"/>
    </location>
</feature>
<evidence type="ECO:0000256" key="3">
    <source>
        <dbReference type="SAM" id="Phobius"/>
    </source>
</evidence>
<keyword evidence="3" id="KW-0472">Membrane</keyword>
<feature type="transmembrane region" description="Helical" evidence="3">
    <location>
        <begin position="567"/>
        <end position="587"/>
    </location>
</feature>
<dbReference type="InterPro" id="IPR020846">
    <property type="entry name" value="MFS_dom"/>
</dbReference>
<feature type="transmembrane region" description="Helical" evidence="3">
    <location>
        <begin position="506"/>
        <end position="527"/>
    </location>
</feature>
<dbReference type="Gene3D" id="1.20.1250.20">
    <property type="entry name" value="MFS general substrate transporter like domains"/>
    <property type="match status" value="2"/>
</dbReference>
<feature type="domain" description="Major facilitator superfamily (MFS) profile" evidence="4">
    <location>
        <begin position="62"/>
        <end position="621"/>
    </location>
</feature>
<dbReference type="OMA" id="DCRRMTI"/>
<evidence type="ECO:0000256" key="2">
    <source>
        <dbReference type="SAM" id="MobiDB-lite"/>
    </source>
</evidence>
<dbReference type="PROSITE" id="PS50850">
    <property type="entry name" value="MFS"/>
    <property type="match status" value="1"/>
</dbReference>
<evidence type="ECO:0000259" key="4">
    <source>
        <dbReference type="PROSITE" id="PS50850"/>
    </source>
</evidence>
<dbReference type="InterPro" id="IPR011701">
    <property type="entry name" value="MFS"/>
</dbReference>
<dbReference type="SUPFAM" id="SSF103473">
    <property type="entry name" value="MFS general substrate transporter"/>
    <property type="match status" value="1"/>
</dbReference>
<sequence length="671" mass="73719">MPLCEQDSGFGDSHSNNSKERKLISKSRHASSSLSTSSDESTWSGSSLSLPSPPDGGYGWVIVLASFFVNFIADGCAYSYGVIYVELLRYFDESRSRTALVGAIFISVPLITGPVASALTNKYGCRKVTMAGGLIAGIGFIASSFVRDINLLCFTFGIIAGFGLALVYVPSLIIVAFYFEKRRAFATGLAVAGNGIGTFILSPLIECLIEEYAWHGTFLILGSFMLNIVVCGALFRPLIPQKVLWARHKQKSKERFSSRTSTESVNESPIHNSDDKKRALLQREPEEDLHVTYSLVQLPTYLQNKVHSPELIKQFLQNYKNNRTHFAVGSDRNVAVSSDMSPSDQCLPAKKKIQGKVVQLPDQYPMYRQDIFYRGSLLRTAPSSNRFPVRATSCPDVFLMSQSKPIAHEEREGCSALCTGGAAKKMLHTMLDLSIFKSVIFKYFCVHSLMLSLTYDIPYMYMVDRAIPLGIPEVRSSFLVSIIGITSTIGQIFAGLMGDQPRVNSLVFYNIMTAFAGACTMAVPFLLTFEALATYSALYGFFISANYAMTTIILVELLDMERLTNAFGMVSLAEGLANLVGPPLAGYLTDLTGSFDTTFFIFGGIMFLSGIMLFAIPCLKPYDRLQKSAVLAVSSSEDEEEEEEKMGGGGRHLQKTTLVESTNLKTESSLV</sequence>
<feature type="compositionally biased region" description="Polar residues" evidence="2">
    <location>
        <begin position="258"/>
        <end position="271"/>
    </location>
</feature>
<reference evidence="7" key="1">
    <citation type="submission" date="2012-12" db="EMBL/GenBank/DDBJ databases">
        <authorList>
            <person name="Hellsten U."/>
            <person name="Grimwood J."/>
            <person name="Chapman J.A."/>
            <person name="Shapiro H."/>
            <person name="Aerts A."/>
            <person name="Otillar R.P."/>
            <person name="Terry A.Y."/>
            <person name="Boore J.L."/>
            <person name="Simakov O."/>
            <person name="Marletaz F."/>
            <person name="Cho S.-J."/>
            <person name="Edsinger-Gonzales E."/>
            <person name="Havlak P."/>
            <person name="Kuo D.-H."/>
            <person name="Larsson T."/>
            <person name="Lv J."/>
            <person name="Arendt D."/>
            <person name="Savage R."/>
            <person name="Osoegawa K."/>
            <person name="de Jong P."/>
            <person name="Lindberg D.R."/>
            <person name="Seaver E.C."/>
            <person name="Weisblat D.A."/>
            <person name="Putnam N.H."/>
            <person name="Grigoriev I.V."/>
            <person name="Rokhsar D.S."/>
        </authorList>
    </citation>
    <scope>NUCLEOTIDE SEQUENCE</scope>
    <source>
        <strain evidence="7">I ESC-2004</strain>
    </source>
</reference>
<organism evidence="5">
    <name type="scientific">Capitella teleta</name>
    <name type="common">Polychaete worm</name>
    <dbReference type="NCBI Taxonomy" id="283909"/>
    <lineage>
        <taxon>Eukaryota</taxon>
        <taxon>Metazoa</taxon>
        <taxon>Spiralia</taxon>
        <taxon>Lophotrochozoa</taxon>
        <taxon>Annelida</taxon>
        <taxon>Polychaeta</taxon>
        <taxon>Sedentaria</taxon>
        <taxon>Scolecida</taxon>
        <taxon>Capitellidae</taxon>
        <taxon>Capitella</taxon>
    </lineage>
</organism>
<feature type="transmembrane region" description="Helical" evidence="3">
    <location>
        <begin position="599"/>
        <end position="619"/>
    </location>
</feature>
<protein>
    <recommendedName>
        <fullName evidence="4">Major facilitator superfamily (MFS) profile domain-containing protein</fullName>
    </recommendedName>
</protein>
<dbReference type="CDD" id="cd17352">
    <property type="entry name" value="MFS_MCT_SLC16"/>
    <property type="match status" value="1"/>
</dbReference>
<dbReference type="EMBL" id="AMQN01010912">
    <property type="status" value="NOT_ANNOTATED_CDS"/>
    <property type="molecule type" value="Genomic_DNA"/>
</dbReference>
<feature type="region of interest" description="Disordered" evidence="2">
    <location>
        <begin position="1"/>
        <end position="46"/>
    </location>
</feature>
<keyword evidence="7" id="KW-1185">Reference proteome</keyword>
<dbReference type="GO" id="GO:0008028">
    <property type="term" value="F:monocarboxylic acid transmembrane transporter activity"/>
    <property type="evidence" value="ECO:0007669"/>
    <property type="project" value="TreeGrafter"/>
</dbReference>
<dbReference type="GO" id="GO:0016020">
    <property type="term" value="C:membrane"/>
    <property type="evidence" value="ECO:0007669"/>
    <property type="project" value="UniProtKB-SubCell"/>
</dbReference>
<feature type="transmembrane region" description="Helical" evidence="3">
    <location>
        <begin position="100"/>
        <end position="121"/>
    </location>
</feature>
<feature type="transmembrane region" description="Helical" evidence="3">
    <location>
        <begin position="186"/>
        <end position="205"/>
    </location>
</feature>
<reference evidence="5 7" key="2">
    <citation type="journal article" date="2013" name="Nature">
        <title>Insights into bilaterian evolution from three spiralian genomes.</title>
        <authorList>
            <person name="Simakov O."/>
            <person name="Marletaz F."/>
            <person name="Cho S.J."/>
            <person name="Edsinger-Gonzales E."/>
            <person name="Havlak P."/>
            <person name="Hellsten U."/>
            <person name="Kuo D.H."/>
            <person name="Larsson T."/>
            <person name="Lv J."/>
            <person name="Arendt D."/>
            <person name="Savage R."/>
            <person name="Osoegawa K."/>
            <person name="de Jong P."/>
            <person name="Grimwood J."/>
            <person name="Chapman J.A."/>
            <person name="Shapiro H."/>
            <person name="Aerts A."/>
            <person name="Otillar R.P."/>
            <person name="Terry A.Y."/>
            <person name="Boore J.L."/>
            <person name="Grigoriev I.V."/>
            <person name="Lindberg D.R."/>
            <person name="Seaver E.C."/>
            <person name="Weisblat D.A."/>
            <person name="Putnam N.H."/>
            <person name="Rokhsar D.S."/>
        </authorList>
    </citation>
    <scope>NUCLEOTIDE SEQUENCE</scope>
    <source>
        <strain evidence="5 7">I ESC-2004</strain>
    </source>
</reference>
<feature type="compositionally biased region" description="Polar residues" evidence="2">
    <location>
        <begin position="655"/>
        <end position="671"/>
    </location>
</feature>
<evidence type="ECO:0000313" key="6">
    <source>
        <dbReference type="EnsemblMetazoa" id="CapteP225236"/>
    </source>
</evidence>
<feature type="transmembrane region" description="Helical" evidence="3">
    <location>
        <begin position="128"/>
        <end position="146"/>
    </location>
</feature>
<keyword evidence="3" id="KW-1133">Transmembrane helix</keyword>
<feature type="region of interest" description="Disordered" evidence="2">
    <location>
        <begin position="634"/>
        <end position="671"/>
    </location>
</feature>
<dbReference type="PANTHER" id="PTHR11360">
    <property type="entry name" value="MONOCARBOXYLATE TRANSPORTER"/>
    <property type="match status" value="1"/>
</dbReference>
<feature type="compositionally biased region" description="Low complexity" evidence="2">
    <location>
        <begin position="30"/>
        <end position="46"/>
    </location>
</feature>
<feature type="transmembrane region" description="Helical" evidence="3">
    <location>
        <begin position="58"/>
        <end position="80"/>
    </location>
</feature>
<gene>
    <name evidence="5" type="ORF">CAPTEDRAFT_225236</name>
</gene>
<accession>R7TUP6</accession>
<proteinExistence type="predicted"/>
<feature type="transmembrane region" description="Helical" evidence="3">
    <location>
        <begin position="533"/>
        <end position="555"/>
    </location>
</feature>
<feature type="transmembrane region" description="Helical" evidence="3">
    <location>
        <begin position="158"/>
        <end position="179"/>
    </location>
</feature>